<gene>
    <name evidence="1" type="ORF">G8O29_12265</name>
</gene>
<evidence type="ECO:0000313" key="2">
    <source>
        <dbReference type="Proteomes" id="UP001515660"/>
    </source>
</evidence>
<organism evidence="1 2">
    <name type="scientific">Rhodobacter calidifons</name>
    <dbReference type="NCBI Taxonomy" id="2715277"/>
    <lineage>
        <taxon>Bacteria</taxon>
        <taxon>Pseudomonadati</taxon>
        <taxon>Pseudomonadota</taxon>
        <taxon>Alphaproteobacteria</taxon>
        <taxon>Rhodobacterales</taxon>
        <taxon>Rhodobacter group</taxon>
        <taxon>Rhodobacter</taxon>
    </lineage>
</organism>
<comment type="caution">
    <text evidence="1">The sequence shown here is derived from an EMBL/GenBank/DDBJ whole genome shotgun (WGS) entry which is preliminary data.</text>
</comment>
<proteinExistence type="predicted"/>
<dbReference type="RefSeq" id="WP_166403529.1">
    <property type="nucleotide sequence ID" value="NZ_JAANHS010000008.1"/>
</dbReference>
<dbReference type="EMBL" id="JAANHS010000008">
    <property type="protein sequence ID" value="NHB77511.1"/>
    <property type="molecule type" value="Genomic_DNA"/>
</dbReference>
<dbReference type="Proteomes" id="UP001515660">
    <property type="component" value="Unassembled WGS sequence"/>
</dbReference>
<protein>
    <submittedName>
        <fullName evidence="1">Uncharacterized protein</fullName>
    </submittedName>
</protein>
<accession>A0ABX0G8R5</accession>
<keyword evidence="2" id="KW-1185">Reference proteome</keyword>
<evidence type="ECO:0000313" key="1">
    <source>
        <dbReference type="EMBL" id="NHB77511.1"/>
    </source>
</evidence>
<sequence length="164" mass="17444">MIHDTRLRNSHADVRSDPDDFERGLLAVTRHFFADAPPDAVPGWRLAFGLATELWGISNGPRAAQSLLHLAEAVDAARGRALPVPSLSDGPMPHPAAGDEADLMALIHAIRRNRLNSAQIVACRMHGDPADPAILQATAMLAGLFPAEHPLPEGGAPAATPLRR</sequence>
<reference evidence="1 2" key="1">
    <citation type="journal article" date="2022" name="Microorganisms">
        <title>Genome Sequence and Characterization of a Xanthorhodopsin-Containing, Aerobic Anoxygenic Phototrophic Rhodobacter Species, Isolated from Mesophilic Conditions at Yellowstone National Park.</title>
        <authorList>
            <person name="Kyndt J.A."/>
            <person name="Robertson S."/>
            <person name="Shoffstall I.B."/>
            <person name="Ramaley R.F."/>
            <person name="Meyer T.E."/>
        </authorList>
    </citation>
    <scope>NUCLEOTIDE SEQUENCE [LARGE SCALE GENOMIC DNA]</scope>
    <source>
        <strain evidence="1 2">M37P</strain>
    </source>
</reference>
<name>A0ABX0G8R5_9RHOB</name>